<feature type="domain" description="BTB" evidence="3">
    <location>
        <begin position="58"/>
        <end position="127"/>
    </location>
</feature>
<comment type="similarity">
    <text evidence="1">Belongs to the GST superfamily.</text>
</comment>
<dbReference type="InterPro" id="IPR010987">
    <property type="entry name" value="Glutathione-S-Trfase_C-like"/>
</dbReference>
<feature type="region of interest" description="Disordered" evidence="2">
    <location>
        <begin position="255"/>
        <end position="342"/>
    </location>
</feature>
<dbReference type="PROSITE" id="PS50404">
    <property type="entry name" value="GST_NTER"/>
    <property type="match status" value="1"/>
</dbReference>
<evidence type="ECO:0000313" key="6">
    <source>
        <dbReference type="EMBL" id="TKA78270.1"/>
    </source>
</evidence>
<dbReference type="PROSITE" id="PS50405">
    <property type="entry name" value="GST_CTER"/>
    <property type="match status" value="1"/>
</dbReference>
<dbReference type="EMBL" id="NAJN01000149">
    <property type="protein sequence ID" value="TKA78270.1"/>
    <property type="molecule type" value="Genomic_DNA"/>
</dbReference>
<dbReference type="InterPro" id="IPR004045">
    <property type="entry name" value="Glutathione_S-Trfase_N"/>
</dbReference>
<dbReference type="InterPro" id="IPR036249">
    <property type="entry name" value="Thioredoxin-like_sf"/>
</dbReference>
<keyword evidence="7" id="KW-1185">Reference proteome</keyword>
<dbReference type="SUPFAM" id="SSF54695">
    <property type="entry name" value="POZ domain"/>
    <property type="match status" value="1"/>
</dbReference>
<evidence type="ECO:0000256" key="1">
    <source>
        <dbReference type="ARBA" id="ARBA00007409"/>
    </source>
</evidence>
<evidence type="ECO:0008006" key="8">
    <source>
        <dbReference type="Google" id="ProtNLM"/>
    </source>
</evidence>
<dbReference type="InterPro" id="IPR040079">
    <property type="entry name" value="Glutathione_S-Trfase"/>
</dbReference>
<dbReference type="SFLD" id="SFLDG00358">
    <property type="entry name" value="Main_(cytGST)"/>
    <property type="match status" value="1"/>
</dbReference>
<dbReference type="STRING" id="331657.A0A4U0XLX3"/>
<dbReference type="Proteomes" id="UP000308768">
    <property type="component" value="Unassembled WGS sequence"/>
</dbReference>
<comment type="caution">
    <text evidence="6">The sequence shown here is derived from an EMBL/GenBank/DDBJ whole genome shotgun (WGS) entry which is preliminary data.</text>
</comment>
<reference evidence="6 7" key="1">
    <citation type="submission" date="2017-03" db="EMBL/GenBank/DDBJ databases">
        <title>Genomes of endolithic fungi from Antarctica.</title>
        <authorList>
            <person name="Coleine C."/>
            <person name="Masonjones S."/>
            <person name="Stajich J.E."/>
        </authorList>
    </citation>
    <scope>NUCLEOTIDE SEQUENCE [LARGE SCALE GENOMIC DNA]</scope>
    <source>
        <strain evidence="6 7">CCFEE 5187</strain>
    </source>
</reference>
<dbReference type="Pfam" id="PF00651">
    <property type="entry name" value="BTB"/>
    <property type="match status" value="1"/>
</dbReference>
<evidence type="ECO:0000259" key="3">
    <source>
        <dbReference type="PROSITE" id="PS50097"/>
    </source>
</evidence>
<evidence type="ECO:0000259" key="4">
    <source>
        <dbReference type="PROSITE" id="PS50404"/>
    </source>
</evidence>
<dbReference type="SUPFAM" id="SSF52833">
    <property type="entry name" value="Thioredoxin-like"/>
    <property type="match status" value="1"/>
</dbReference>
<dbReference type="OrthoDB" id="194443at2759"/>
<gene>
    <name evidence="6" type="ORF">B0A49_02146</name>
</gene>
<dbReference type="Pfam" id="PF14497">
    <property type="entry name" value="GST_C_3"/>
    <property type="match status" value="1"/>
</dbReference>
<protein>
    <recommendedName>
        <fullName evidence="8">BTB domain-containing protein</fullName>
    </recommendedName>
</protein>
<dbReference type="Gene3D" id="3.30.710.10">
    <property type="entry name" value="Potassium Channel Kv1.1, Chain A"/>
    <property type="match status" value="1"/>
</dbReference>
<dbReference type="Gene3D" id="1.20.1050.130">
    <property type="match status" value="1"/>
</dbReference>
<dbReference type="InterPro" id="IPR004046">
    <property type="entry name" value="GST_C"/>
</dbReference>
<name>A0A4U0XLX3_9PEZI</name>
<evidence type="ECO:0000259" key="5">
    <source>
        <dbReference type="PROSITE" id="PS50405"/>
    </source>
</evidence>
<feature type="compositionally biased region" description="Basic and acidic residues" evidence="2">
    <location>
        <begin position="319"/>
        <end position="331"/>
    </location>
</feature>
<evidence type="ECO:0000313" key="7">
    <source>
        <dbReference type="Proteomes" id="UP000308768"/>
    </source>
</evidence>
<feature type="compositionally biased region" description="Pro residues" evidence="2">
    <location>
        <begin position="291"/>
        <end position="304"/>
    </location>
</feature>
<evidence type="ECO:0000256" key="2">
    <source>
        <dbReference type="SAM" id="MobiDB-lite"/>
    </source>
</evidence>
<dbReference type="SMART" id="SM00225">
    <property type="entry name" value="BTB"/>
    <property type="match status" value="1"/>
</dbReference>
<dbReference type="Pfam" id="PF13417">
    <property type="entry name" value="GST_N_3"/>
    <property type="match status" value="1"/>
</dbReference>
<dbReference type="SFLD" id="SFLDS00019">
    <property type="entry name" value="Glutathione_Transferase_(cytos"/>
    <property type="match status" value="1"/>
</dbReference>
<dbReference type="CDD" id="cd18186">
    <property type="entry name" value="BTB_POZ_ZBTB_KLHL-like"/>
    <property type="match status" value="1"/>
</dbReference>
<dbReference type="PANTHER" id="PTHR44051:SF3">
    <property type="entry name" value="TRANSCRIPTIONAL REGULATOR URE2"/>
    <property type="match status" value="1"/>
</dbReference>
<dbReference type="AlphaFoldDB" id="A0A4U0XLX3"/>
<accession>A0A4U0XLX3</accession>
<organism evidence="6 7">
    <name type="scientific">Cryomyces minteri</name>
    <dbReference type="NCBI Taxonomy" id="331657"/>
    <lineage>
        <taxon>Eukaryota</taxon>
        <taxon>Fungi</taxon>
        <taxon>Dikarya</taxon>
        <taxon>Ascomycota</taxon>
        <taxon>Pezizomycotina</taxon>
        <taxon>Dothideomycetes</taxon>
        <taxon>Dothideomycetes incertae sedis</taxon>
        <taxon>Cryomyces</taxon>
    </lineage>
</organism>
<dbReference type="PANTHER" id="PTHR44051">
    <property type="entry name" value="GLUTATHIONE S-TRANSFERASE-RELATED"/>
    <property type="match status" value="1"/>
</dbReference>
<feature type="domain" description="GST N-terminal" evidence="4">
    <location>
        <begin position="347"/>
        <end position="428"/>
    </location>
</feature>
<dbReference type="PROSITE" id="PS50097">
    <property type="entry name" value="BTB"/>
    <property type="match status" value="1"/>
</dbReference>
<dbReference type="InterPro" id="IPR000210">
    <property type="entry name" value="BTB/POZ_dom"/>
</dbReference>
<dbReference type="SFLD" id="SFLDG01151">
    <property type="entry name" value="Main.2:_Nu-like"/>
    <property type="match status" value="1"/>
</dbReference>
<dbReference type="InterPro" id="IPR011333">
    <property type="entry name" value="SKP1/BTB/POZ_sf"/>
</dbReference>
<feature type="domain" description="GST C-terminal" evidence="5">
    <location>
        <begin position="434"/>
        <end position="567"/>
    </location>
</feature>
<proteinExistence type="inferred from homology"/>
<dbReference type="SUPFAM" id="SSF47616">
    <property type="entry name" value="GST C-terminal domain-like"/>
    <property type="match status" value="1"/>
</dbReference>
<dbReference type="InterPro" id="IPR036282">
    <property type="entry name" value="Glutathione-S-Trfase_C_sf"/>
</dbReference>
<sequence length="567" mass="64038">MGHWHDQSGYFSRRRLPLIFARDFAYANNSPIVVRMATSNIGDASAKKFAELLSGPTVDIYVGADRRHWSLHRNLLCHHSSYLEAELLPGEVPKVKNANSNSKLELLDEDPAGFELLVKWLYQGRIDDVGEMSEDRKYDYAVACHKLYRLCDKFDMPQLKNIAIDQYRKGLSETQLVPDAQEIDEIYRASPKGSPFRKLMTQIAARQIMDPENDSDAETYRKCFEGNSDFAVDMVNAIKFGMGGLLFDDPTEGDECQYHDHSSGPNCHVRAKGKQGSPRSKSGHPQQQQQQPPPLQPRSPPRKVPLPAEAPQTNGVKPDGIRPDGVKHDSTKPALRSNGSVNGIVNSINGINGVNGGPNPWKVAIILEELGLPYETKMLDFPDMKREPFESLNPNGRVPAIEDPNHNMKLWESGAIIEYLIDTYDTTNKLHYTSSPEKYLAKSWLHFQTSGQGPCFGQRAWFMFYHPEKNLTSAIDRYGNEIKRVLNVIDRHLKKNGTPYLVGDKCTYADLAFLTWDMALGFLMQGEAETLGKEYPEWKKWNTRLMERPAVKKIVEDRGKAMAATKP</sequence>
<dbReference type="CDD" id="cd03048">
    <property type="entry name" value="GST_N_Ure2p_like"/>
    <property type="match status" value="1"/>
</dbReference>